<protein>
    <submittedName>
        <fullName evidence="1">Uncharacterized protein</fullName>
    </submittedName>
</protein>
<dbReference type="EMBL" id="AMZH03000164">
    <property type="protein sequence ID" value="RRT85165.1"/>
    <property type="molecule type" value="Genomic_DNA"/>
</dbReference>
<sequence length="68" mass="7392">MLRHHLPLYVGTVPTGGSFYPRVVSPAGRHRPYGLAACKCRPLWAGRGWLHLLATVAAGDHSYRGPGQ</sequence>
<evidence type="ECO:0000313" key="2">
    <source>
        <dbReference type="Proteomes" id="UP000287651"/>
    </source>
</evidence>
<proteinExistence type="predicted"/>
<name>A0A427B9J9_ENSVE</name>
<dbReference type="AlphaFoldDB" id="A0A427B9J9"/>
<dbReference type="Proteomes" id="UP000287651">
    <property type="component" value="Unassembled WGS sequence"/>
</dbReference>
<gene>
    <name evidence="1" type="ORF">B296_00005498</name>
</gene>
<organism evidence="1 2">
    <name type="scientific">Ensete ventricosum</name>
    <name type="common">Abyssinian banana</name>
    <name type="synonym">Musa ensete</name>
    <dbReference type="NCBI Taxonomy" id="4639"/>
    <lineage>
        <taxon>Eukaryota</taxon>
        <taxon>Viridiplantae</taxon>
        <taxon>Streptophyta</taxon>
        <taxon>Embryophyta</taxon>
        <taxon>Tracheophyta</taxon>
        <taxon>Spermatophyta</taxon>
        <taxon>Magnoliopsida</taxon>
        <taxon>Liliopsida</taxon>
        <taxon>Zingiberales</taxon>
        <taxon>Musaceae</taxon>
        <taxon>Ensete</taxon>
    </lineage>
</organism>
<comment type="caution">
    <text evidence="1">The sequence shown here is derived from an EMBL/GenBank/DDBJ whole genome shotgun (WGS) entry which is preliminary data.</text>
</comment>
<accession>A0A427B9J9</accession>
<evidence type="ECO:0000313" key="1">
    <source>
        <dbReference type="EMBL" id="RRT85165.1"/>
    </source>
</evidence>
<reference evidence="1 2" key="1">
    <citation type="journal article" date="2014" name="Agronomy (Basel)">
        <title>A Draft Genome Sequence for Ensete ventricosum, the Drought-Tolerant Tree Against Hunger.</title>
        <authorList>
            <person name="Harrison J."/>
            <person name="Moore K.A."/>
            <person name="Paszkiewicz K."/>
            <person name="Jones T."/>
            <person name="Grant M."/>
            <person name="Ambacheew D."/>
            <person name="Muzemil S."/>
            <person name="Studholme D.J."/>
        </authorList>
    </citation>
    <scope>NUCLEOTIDE SEQUENCE [LARGE SCALE GENOMIC DNA]</scope>
</reference>